<reference evidence="2" key="1">
    <citation type="submission" date="2023-11" db="EMBL/GenBank/DDBJ databases">
        <title>Scrofimicrobium hongkongense sp. nov., isolated from a patient with peritonitis.</title>
        <authorList>
            <person name="Lao H.Y."/>
            <person name="Wong A.Y.P."/>
            <person name="Ng T.L."/>
            <person name="Wong R.Y.L."/>
            <person name="Yau M.C.Y."/>
            <person name="Lam J.Y.W."/>
            <person name="Siu G.K.H."/>
        </authorList>
    </citation>
    <scope>NUCLEOTIDE SEQUENCE</scope>
    <source>
        <strain evidence="2">R131</strain>
    </source>
</reference>
<feature type="transmembrane region" description="Helical" evidence="1">
    <location>
        <begin position="37"/>
        <end position="60"/>
    </location>
</feature>
<feature type="transmembrane region" description="Helical" evidence="1">
    <location>
        <begin position="123"/>
        <end position="144"/>
    </location>
</feature>
<dbReference type="InterPro" id="IPR017195">
    <property type="entry name" value="ABC_thiamin-permease_prd"/>
</dbReference>
<sequence>MNMTKQSGWRVVDLVTAAVLGVATGIIFIIWNQIGYLAFTSLDVFTAGLGGLVNGIWYLGGPLGGLIIRKPGAALFVEVVAATVSMALGSQWAIETLFSGIAQGLGAELIFALFLYRRFGAGVAALSGLGAATGAMILELFVGSTPNIAYAPIRLFTYWTTSSLSGIVLAGLLAWVLTRALAQTGVLDRFASGRELRRRV</sequence>
<accession>A0AAU7V790</accession>
<dbReference type="PIRSF" id="PIRSF037394">
    <property type="entry name" value="ABC_thiamine-permease_YkoE_prd"/>
    <property type="match status" value="1"/>
</dbReference>
<gene>
    <name evidence="2" type="ORF">SAC06_09970</name>
</gene>
<organism evidence="2">
    <name type="scientific">Scrofimicrobium appendicitidis</name>
    <dbReference type="NCBI Taxonomy" id="3079930"/>
    <lineage>
        <taxon>Bacteria</taxon>
        <taxon>Bacillati</taxon>
        <taxon>Actinomycetota</taxon>
        <taxon>Actinomycetes</taxon>
        <taxon>Actinomycetales</taxon>
        <taxon>Actinomycetaceae</taxon>
        <taxon>Scrofimicrobium</taxon>
    </lineage>
</organism>
<dbReference type="AlphaFoldDB" id="A0AAU7V790"/>
<dbReference type="KEGG" id="sapp:SAC06_09970"/>
<feature type="transmembrane region" description="Helical" evidence="1">
    <location>
        <begin position="12"/>
        <end position="31"/>
    </location>
</feature>
<feature type="transmembrane region" description="Helical" evidence="1">
    <location>
        <begin position="72"/>
        <end position="94"/>
    </location>
</feature>
<evidence type="ECO:0000313" key="2">
    <source>
        <dbReference type="EMBL" id="XBW07950.1"/>
    </source>
</evidence>
<feature type="transmembrane region" description="Helical" evidence="1">
    <location>
        <begin position="156"/>
        <end position="177"/>
    </location>
</feature>
<dbReference type="EMBL" id="CP138335">
    <property type="protein sequence ID" value="XBW07950.1"/>
    <property type="molecule type" value="Genomic_DNA"/>
</dbReference>
<name>A0AAU7V790_9ACTO</name>
<keyword evidence="1" id="KW-0472">Membrane</keyword>
<evidence type="ECO:0000256" key="1">
    <source>
        <dbReference type="SAM" id="Phobius"/>
    </source>
</evidence>
<keyword evidence="1" id="KW-1133">Transmembrane helix</keyword>
<dbReference type="Pfam" id="PF09819">
    <property type="entry name" value="ABC_cobalt"/>
    <property type="match status" value="1"/>
</dbReference>
<keyword evidence="1" id="KW-0812">Transmembrane</keyword>
<proteinExistence type="predicted"/>
<feature type="transmembrane region" description="Helical" evidence="1">
    <location>
        <begin position="100"/>
        <end position="116"/>
    </location>
</feature>
<protein>
    <submittedName>
        <fullName evidence="2">ECF transporter S component</fullName>
    </submittedName>
</protein>
<dbReference type="RefSeq" id="WP_350258150.1">
    <property type="nucleotide sequence ID" value="NZ_CP138335.1"/>
</dbReference>